<name>A0A7Y9JA60_9ACTN</name>
<dbReference type="GO" id="GO:0005829">
    <property type="term" value="C:cytosol"/>
    <property type="evidence" value="ECO:0007669"/>
    <property type="project" value="TreeGrafter"/>
</dbReference>
<keyword evidence="3" id="KW-1185">Reference proteome</keyword>
<comment type="caution">
    <text evidence="2">The sequence shown here is derived from an EMBL/GenBank/DDBJ whole genome shotgun (WGS) entry which is preliminary data.</text>
</comment>
<protein>
    <recommendedName>
        <fullName evidence="1">Helicase/UvrB N-terminal domain-containing protein</fullName>
    </recommendedName>
</protein>
<dbReference type="GO" id="GO:0003677">
    <property type="term" value="F:DNA binding"/>
    <property type="evidence" value="ECO:0007669"/>
    <property type="project" value="InterPro"/>
</dbReference>
<feature type="domain" description="Helicase/UvrB N-terminal" evidence="1">
    <location>
        <begin position="3"/>
        <end position="226"/>
    </location>
</feature>
<dbReference type="PANTHER" id="PTHR47396:SF1">
    <property type="entry name" value="ATP-DEPENDENT HELICASE IRC3-RELATED"/>
    <property type="match status" value="1"/>
</dbReference>
<organism evidence="2 3">
    <name type="scientific">Nocardioides panaciterrulae</name>
    <dbReference type="NCBI Taxonomy" id="661492"/>
    <lineage>
        <taxon>Bacteria</taxon>
        <taxon>Bacillati</taxon>
        <taxon>Actinomycetota</taxon>
        <taxon>Actinomycetes</taxon>
        <taxon>Propionibacteriales</taxon>
        <taxon>Nocardioidaceae</taxon>
        <taxon>Nocardioides</taxon>
    </lineage>
</organism>
<reference evidence="2 3" key="1">
    <citation type="submission" date="2020-07" db="EMBL/GenBank/DDBJ databases">
        <title>Sequencing the genomes of 1000 actinobacteria strains.</title>
        <authorList>
            <person name="Klenk H.-P."/>
        </authorList>
    </citation>
    <scope>NUCLEOTIDE SEQUENCE [LARGE SCALE GENOMIC DNA]</scope>
    <source>
        <strain evidence="2 3">DSM 21350</strain>
    </source>
</reference>
<gene>
    <name evidence="2" type="ORF">BJZ21_000112</name>
</gene>
<dbReference type="GO" id="GO:0016787">
    <property type="term" value="F:hydrolase activity"/>
    <property type="evidence" value="ECO:0007669"/>
    <property type="project" value="InterPro"/>
</dbReference>
<evidence type="ECO:0000259" key="1">
    <source>
        <dbReference type="Pfam" id="PF04851"/>
    </source>
</evidence>
<evidence type="ECO:0000313" key="2">
    <source>
        <dbReference type="EMBL" id="NYD40029.1"/>
    </source>
</evidence>
<dbReference type="GO" id="GO:0005524">
    <property type="term" value="F:ATP binding"/>
    <property type="evidence" value="ECO:0007669"/>
    <property type="project" value="InterPro"/>
</dbReference>
<dbReference type="SUPFAM" id="SSF52540">
    <property type="entry name" value="P-loop containing nucleoside triphosphate hydrolases"/>
    <property type="match status" value="2"/>
</dbReference>
<dbReference type="Proteomes" id="UP000535511">
    <property type="component" value="Unassembled WGS sequence"/>
</dbReference>
<dbReference type="InterPro" id="IPR006935">
    <property type="entry name" value="Helicase/UvrB_N"/>
</dbReference>
<dbReference type="PANTHER" id="PTHR47396">
    <property type="entry name" value="TYPE I RESTRICTION ENZYME ECOKI R PROTEIN"/>
    <property type="match status" value="1"/>
</dbReference>
<sequence>MRFTLKDYQNDAVGEVLRNLADAHDDWHRKGRPVAFSLTATTGAGKTVMAAAVVESLFDGNDDFDFAADPGAVVLWFTDDPSLNEQTRFRLMEAGDRIPHSRLVVIGNTFNQEKLEPGRVYFLNAQKLSKNSLLVKGAPSDEQDALVDRKASPDLRAFTMWDTIRNTIEDERLTLYLVLDEAHRGMRKPNKNDRAEKQTIVRRLINGANGTPAVPVVLGISATVERFNTAMAESEGRLQYPSVIVDPSRVQESGLLKDDIRLDFPAETGTFDTVLLARAVRKIKESTTLWREYAEAQDPPTEPVVPLLVVQVPNTPSDALLLDAVTTIYDEWPDLPADALAHVFGEHTPLDVGGHVISYVSPEKVQDRTHIRILFAKDAISTGWDCPRAEVLASFRPATDETHITQLLGRMVRTPLARRISGHDRLNSVECVLPKFNRKTATTVAEVLLGNKAEGDDGSGDSGGGKGRRVLFKPADMKANKAIPDAVWEAFDNIPSQTLPRKAAKPTKRLTALAQALSKDNLRPHARKDAYKELFSVLDGLMARHKDKVEAASDAILEVEGETIVAGVGTNKVAVAGTFTEIADERSVDADFKDAGRVLSPDIARKYADHIAVADGDDDGLFEAHLKVAALAKVDGVQAELDREADAIARKWLDEYRVAIKGLGDDRRAVYDDIIAMSSDPQRIDILRPKVRAEETEDAEGNKVDTKTSHLMSDEDGAFPIGVLNGWETRVLESEMKQPGFLAWYRNPGRASDDSLAIAYKDGKDNWRRLCPDFIFFTGTEDDVKVSIVDPHGFHLGDALPKLRGLATFTVDHADDFHRVEAIAEMKDKTLRVLDLTNHRVRKAIHDADDAETLYLSSAASNY</sequence>
<dbReference type="EMBL" id="JACCBG010000001">
    <property type="protein sequence ID" value="NYD40029.1"/>
    <property type="molecule type" value="Genomic_DNA"/>
</dbReference>
<dbReference type="Pfam" id="PF04851">
    <property type="entry name" value="ResIII"/>
    <property type="match status" value="1"/>
</dbReference>
<accession>A0A7Y9JA60</accession>
<dbReference type="AlphaFoldDB" id="A0A7Y9JA60"/>
<evidence type="ECO:0000313" key="3">
    <source>
        <dbReference type="Proteomes" id="UP000535511"/>
    </source>
</evidence>
<dbReference type="InterPro" id="IPR027417">
    <property type="entry name" value="P-loop_NTPase"/>
</dbReference>
<dbReference type="Gene3D" id="3.40.50.300">
    <property type="entry name" value="P-loop containing nucleotide triphosphate hydrolases"/>
    <property type="match status" value="2"/>
</dbReference>
<proteinExistence type="predicted"/>
<dbReference type="RefSeq" id="WP_179661968.1">
    <property type="nucleotide sequence ID" value="NZ_JACCBG010000001.1"/>
</dbReference>
<dbReference type="InterPro" id="IPR050742">
    <property type="entry name" value="Helicase_Restrict-Modif_Enz"/>
</dbReference>